<keyword evidence="1" id="KW-0378">Hydrolase</keyword>
<comment type="caution">
    <text evidence="6">The sequence shown here is derived from an EMBL/GenBank/DDBJ whole genome shotgun (WGS) entry which is preliminary data.</text>
</comment>
<keyword evidence="1" id="KW-0227">DNA damage</keyword>
<evidence type="ECO:0000256" key="1">
    <source>
        <dbReference type="RuleBase" id="RU363044"/>
    </source>
</evidence>
<keyword evidence="7" id="KW-1185">Reference proteome</keyword>
<gene>
    <name evidence="6" type="ORF">D9611_000598</name>
</gene>
<organism evidence="6 7">
    <name type="scientific">Ephemerocybe angulata</name>
    <dbReference type="NCBI Taxonomy" id="980116"/>
    <lineage>
        <taxon>Eukaryota</taxon>
        <taxon>Fungi</taxon>
        <taxon>Dikarya</taxon>
        <taxon>Basidiomycota</taxon>
        <taxon>Agaricomycotina</taxon>
        <taxon>Agaricomycetes</taxon>
        <taxon>Agaricomycetidae</taxon>
        <taxon>Agaricales</taxon>
        <taxon>Agaricineae</taxon>
        <taxon>Psathyrellaceae</taxon>
        <taxon>Ephemerocybe</taxon>
    </lineage>
</organism>
<feature type="region of interest" description="Disordered" evidence="2">
    <location>
        <begin position="790"/>
        <end position="810"/>
    </location>
</feature>
<comment type="cofactor">
    <cofactor evidence="1">
        <name>Mg(2+)</name>
        <dbReference type="ChEBI" id="CHEBI:18420"/>
    </cofactor>
</comment>
<dbReference type="GO" id="GO:0000723">
    <property type="term" value="P:telomere maintenance"/>
    <property type="evidence" value="ECO:0007669"/>
    <property type="project" value="InterPro"/>
</dbReference>
<keyword evidence="1" id="KW-0233">DNA recombination</keyword>
<evidence type="ECO:0000313" key="6">
    <source>
        <dbReference type="EMBL" id="KAF5325600.1"/>
    </source>
</evidence>
<feature type="region of interest" description="Disordered" evidence="2">
    <location>
        <begin position="1"/>
        <end position="37"/>
    </location>
</feature>
<feature type="region of interest" description="Disordered" evidence="2">
    <location>
        <begin position="1241"/>
        <end position="1264"/>
    </location>
</feature>
<feature type="domain" description="DUF6570" evidence="5">
    <location>
        <begin position="171"/>
        <end position="312"/>
    </location>
</feature>
<dbReference type="Pfam" id="PF20209">
    <property type="entry name" value="DUF6570"/>
    <property type="match status" value="1"/>
</dbReference>
<reference evidence="6 7" key="1">
    <citation type="journal article" date="2020" name="ISME J.">
        <title>Uncovering the hidden diversity of litter-decomposition mechanisms in mushroom-forming fungi.</title>
        <authorList>
            <person name="Floudas D."/>
            <person name="Bentzer J."/>
            <person name="Ahren D."/>
            <person name="Johansson T."/>
            <person name="Persson P."/>
            <person name="Tunlid A."/>
        </authorList>
    </citation>
    <scope>NUCLEOTIDE SEQUENCE [LARGE SCALE GENOMIC DNA]</scope>
    <source>
        <strain evidence="6 7">CBS 175.51</strain>
    </source>
</reference>
<evidence type="ECO:0000259" key="4">
    <source>
        <dbReference type="Pfam" id="PF14214"/>
    </source>
</evidence>
<evidence type="ECO:0000259" key="3">
    <source>
        <dbReference type="Pfam" id="PF05970"/>
    </source>
</evidence>
<dbReference type="GO" id="GO:0006281">
    <property type="term" value="P:DNA repair"/>
    <property type="evidence" value="ECO:0007669"/>
    <property type="project" value="UniProtKB-KW"/>
</dbReference>
<dbReference type="InterPro" id="IPR046700">
    <property type="entry name" value="DUF6570"/>
</dbReference>
<dbReference type="InterPro" id="IPR010285">
    <property type="entry name" value="DNA_helicase_pif1-like_DEAD"/>
</dbReference>
<dbReference type="InterPro" id="IPR025476">
    <property type="entry name" value="Helitron_helicase-like"/>
</dbReference>
<dbReference type="SUPFAM" id="SSF52540">
    <property type="entry name" value="P-loop containing nucleoside triphosphate hydrolases"/>
    <property type="match status" value="2"/>
</dbReference>
<keyword evidence="1" id="KW-0347">Helicase</keyword>
<feature type="compositionally biased region" description="Polar residues" evidence="2">
    <location>
        <begin position="1010"/>
        <end position="1032"/>
    </location>
</feature>
<dbReference type="InterPro" id="IPR051055">
    <property type="entry name" value="PIF1_helicase"/>
</dbReference>
<dbReference type="EC" id="5.6.2.3" evidence="1"/>
<feature type="domain" description="Helitron helicase-like" evidence="4">
    <location>
        <begin position="513"/>
        <end position="672"/>
    </location>
</feature>
<feature type="compositionally biased region" description="Polar residues" evidence="2">
    <location>
        <begin position="1"/>
        <end position="18"/>
    </location>
</feature>
<feature type="region of interest" description="Disordered" evidence="2">
    <location>
        <begin position="720"/>
        <end position="746"/>
    </location>
</feature>
<accession>A0A8H5F6H2</accession>
<evidence type="ECO:0000313" key="7">
    <source>
        <dbReference type="Proteomes" id="UP000541558"/>
    </source>
</evidence>
<comment type="catalytic activity">
    <reaction evidence="1">
        <text>ATP + H2O = ADP + phosphate + H(+)</text>
        <dbReference type="Rhea" id="RHEA:13065"/>
        <dbReference type="ChEBI" id="CHEBI:15377"/>
        <dbReference type="ChEBI" id="CHEBI:15378"/>
        <dbReference type="ChEBI" id="CHEBI:30616"/>
        <dbReference type="ChEBI" id="CHEBI:43474"/>
        <dbReference type="ChEBI" id="CHEBI:456216"/>
        <dbReference type="EC" id="5.6.2.3"/>
    </reaction>
</comment>
<protein>
    <recommendedName>
        <fullName evidence="1">ATP-dependent DNA helicase</fullName>
        <ecNumber evidence="1">5.6.2.3</ecNumber>
    </recommendedName>
</protein>
<evidence type="ECO:0000259" key="5">
    <source>
        <dbReference type="Pfam" id="PF20209"/>
    </source>
</evidence>
<evidence type="ECO:0000256" key="2">
    <source>
        <dbReference type="SAM" id="MobiDB-lite"/>
    </source>
</evidence>
<dbReference type="EMBL" id="JAACJK010000163">
    <property type="protein sequence ID" value="KAF5325600.1"/>
    <property type="molecule type" value="Genomic_DNA"/>
</dbReference>
<feature type="compositionally biased region" description="Basic residues" evidence="2">
    <location>
        <begin position="1244"/>
        <end position="1256"/>
    </location>
</feature>
<dbReference type="Pfam" id="PF14214">
    <property type="entry name" value="Helitron_like_N"/>
    <property type="match status" value="1"/>
</dbReference>
<name>A0A8H5F6H2_9AGAR</name>
<dbReference type="InterPro" id="IPR027417">
    <property type="entry name" value="P-loop_NTPase"/>
</dbReference>
<dbReference type="OrthoDB" id="432234at2759"/>
<dbReference type="Gene3D" id="3.40.50.300">
    <property type="entry name" value="P-loop containing nucleotide triphosphate hydrolases"/>
    <property type="match status" value="1"/>
</dbReference>
<keyword evidence="1" id="KW-0547">Nucleotide-binding</keyword>
<dbReference type="Pfam" id="PF05970">
    <property type="entry name" value="PIF1"/>
    <property type="match status" value="1"/>
</dbReference>
<dbReference type="Proteomes" id="UP000541558">
    <property type="component" value="Unassembled WGS sequence"/>
</dbReference>
<dbReference type="GO" id="GO:0006310">
    <property type="term" value="P:DNA recombination"/>
    <property type="evidence" value="ECO:0007669"/>
    <property type="project" value="UniProtKB-KW"/>
</dbReference>
<dbReference type="GO" id="GO:0016787">
    <property type="term" value="F:hydrolase activity"/>
    <property type="evidence" value="ECO:0007669"/>
    <property type="project" value="UniProtKB-KW"/>
</dbReference>
<dbReference type="GO" id="GO:0043139">
    <property type="term" value="F:5'-3' DNA helicase activity"/>
    <property type="evidence" value="ECO:0007669"/>
    <property type="project" value="UniProtKB-EC"/>
</dbReference>
<sequence>MSSFSSANSANCTPQLSEGSHDVEGASQSPRTRPIHGEIIRQTYDTASLYQEQAVTDPTPPQDTSHLAKLSDQARISIVKEWQKKMAPDQFLRRPCAACSALKYHRELTKKPASRYDLTLLRNDEIPRHLRPATYNFEAYDRAILDPDGLEDKSRKGWMWLCPTCLRDLAKGSMPKLALSNWLYFAREHLPDPVRRALKEMSIFEKALICRVRTNSLLCRFTGIDDDLYEESFAKGARHIKGNIMSTPLDAMRVNHLLPPSPEQIADTMCALVMSAKPPTERTIKKLTPIMVRKSRVKLLIQFLIENNPHYSTSQEFGGFSSEHLDALFTGEADQGVPSAVDIGHLPLNPAIESLTEDHIGRLDSVDGLFIENVAYTMGDHSAQSYDEMTFQALNRCTEGNPFVYSRSGSHPVPDINNPNWLSWAHPNADPFGLAGFHEPRRKKPIGMEQQLRHLLSTSDPYIENDPEIAFDVYNIIRKAAVNTSMIFSVPYPVYSRLVDQIASLDQQQVMALRERYKCNPNYSPTEPAELNIVRIMTSISPITRRIPGSVSQKLKMRNEIRAMISQRGSPTLFVTLNPSDYYHPIVSVLATRGREAQHLRALDTLTSGDRSKLAVKHPVACAVFFDSMITAFINIILRHGKKGPGIFGQCNAYYGTVETQGRGTLHCHLLIWLEGHLPAEVLADTLINSKAYGDELVGWIDSVTDSGFIGSRSYLNSLPDGGEDEVQRKGEPHPASIPEPKASAFGPRAFKEEMNEYVDDLLTRYNWHVHTGSCWKYLGPKEERTEENCRFGMDGSTSTTSEIDREEGSLKMRRKHPKMTHFNPTTTFLMKCNTDVKFIGSGLDAKAFMYYVTDYITKAPLTMHAGLTALSYAIRQGENRGVLRTEGRDEGTSRRAMTIAINSMLGHQEISHPQVMSYILGGGENYTSESFQSFNWGEAVRYVTKTISTVLSPIVYSEEKDEMESVNISLTSDRGKLQPTSQLLDYIFRPEDEQYSTMSLYTHIASTRKVSSAHTTDQQPHTNSRTQSRPFSSPAHPQFTTHHLGKRLNRVVPVLLGPRIPRKDGNEAEKEEWAKYVCILFKPWRVPLELNMTGGSWWPAATQLVANLNRRDSEIVVNMSLVSEAKQARDARPRHSKKGGRMNMEDMEDVMETNSELANNSSNAYANAITLSEAAMDPFAHNNMSAPSNLETLLGPSYIPFRTCHPISKRQSTDTTDDNFQVEDKDQAIISQQRSFMVASKRNVAKPKKSRKSKEKGRNDQVFEPTAEVTALAPSVSAKQWEKTETSRYEAEMLAASKGIKDNPEQLRAYSLVARHMIEGGAQLMLYVGGKGGTGKSYLIETLVELFEQMGRRHELRLGAFTGIAATLIGGNTLHSLLSIGPHYKKSSEAGKTLSQEWRRVKYLIIDEVSMISAQFMATISSRMKVAKCESPSDSAKPFGNVNMIFLGDFLQLPPPTQLSVYSWKLVRAPTFMQARNNDGLDAISGAYLWRLVSQVVTLKLAKRHEGDPTLTDILDRIRNNSCLENDGRPVVINGTSLVEHLRQRDMAYVFAHSPGELALFQDAPVVVGTKKVRDEVNALMLVSHARRLDQVPHMYHAADTIAGKRVTTPAAGALWNLSSTITKDSFGILPMFIGMRVMVTENVSLRYRVVNGAEGVVTGFRYSEDNHRRYLEVVYVRIESKGGKISVPGLESGVAAIFPSSSSVIHTIRHNGTVSKSFRRNQVPLIPAYSYTHYKSQGRTLTHAIVDLVSARGQGIYVMLSRVTTLKGLLILRWFPQSKILEKHSGELRDELQRLGHMNTTTIEDEPYLYPEMETEGMDIDEAEEDVPQVPPRIARQRLSQSADALLRNQSEVESSMEMDVSY</sequence>
<dbReference type="PANTHER" id="PTHR47642:SF6">
    <property type="entry name" value="ATP-DEPENDENT DNA HELICASE"/>
    <property type="match status" value="1"/>
</dbReference>
<dbReference type="GO" id="GO:0005524">
    <property type="term" value="F:ATP binding"/>
    <property type="evidence" value="ECO:0007669"/>
    <property type="project" value="UniProtKB-KW"/>
</dbReference>
<keyword evidence="1" id="KW-0234">DNA repair</keyword>
<keyword evidence="1" id="KW-0067">ATP-binding</keyword>
<proteinExistence type="inferred from homology"/>
<comment type="similarity">
    <text evidence="1">Belongs to the helicase family.</text>
</comment>
<feature type="region of interest" description="Disordered" evidence="2">
    <location>
        <begin position="1010"/>
        <end position="1041"/>
    </location>
</feature>
<feature type="domain" description="DNA helicase Pif1-like DEAD-box helicase" evidence="3">
    <location>
        <begin position="1304"/>
        <end position="1459"/>
    </location>
</feature>
<dbReference type="PANTHER" id="PTHR47642">
    <property type="entry name" value="ATP-DEPENDENT DNA HELICASE"/>
    <property type="match status" value="1"/>
</dbReference>